<gene>
    <name evidence="8" type="ORF">ENN90_11140</name>
</gene>
<dbReference type="InterPro" id="IPR052162">
    <property type="entry name" value="Sensor_kinase/Photoreceptor"/>
</dbReference>
<sequence>MVVIQLQVSMEPKLCIYFCSSLLPEVSHLLQNGNYPDVTLKGYPAHCTSGYVSNEMVLEMVANNVNDFSKIIVVASACRGNKNIKQNIHNKIEIIQLEQCFEIFYNLPSIHHFIKQGNYLVTNGWLKKYKQHIREWGFDETTAKIFFGESIQKILLLETGLSGEYHSELDALSKYMGLPYDILPVGDSHLQLFIDALIFKWRAEEERASFNNRIAKITRESADYSVLFSQLKKLIDLTDENLIEKEIANLLDILFMPQQICFQKFYKEETNDVFCFKKAINPSLINDNNSFTIDIEHHNELMGRFQVSGVQFPQHRSQYSSMQEVISQIGGLSIENARKYSELELANQAIAVSQERFKAVMKQSPAVIEMYDLEGLQRSVNHAYEELWGFPASTTLNQFNILKSEEVKRSGLIDYVMRAYHGESVKVPEYQFDSTGKTEGKGKGRKRWLSTSIYPLKDSKGQVQNIIVTHEDITEQKEATLLLAERNQKFKQLSQAAAEMLSLDKEEEIYRFLSNALHKQYPDAIILFVTIDEEEQTSALFKIQGISTGFLEKANKLAGFKILNRKYKITPTHLKFFKSGEFYHYKKGLAEFSSGEFPENAARILEKLVGIHHIYTIGINKEDKLFAAVHLFNRNKKPISDSEYIELFVKQAAIVIEKKQAENQLRKSESELKELNAQKDKFFSIIGHDLKSPFNSILGFSELLEEQISEKNYDDAGKYAKIIRQSSQRAVDLLTN</sequence>
<keyword evidence="3" id="KW-0597">Phosphoprotein</keyword>
<dbReference type="Gene3D" id="1.10.287.130">
    <property type="match status" value="1"/>
</dbReference>
<dbReference type="InterPro" id="IPR036097">
    <property type="entry name" value="HisK_dim/P_sf"/>
</dbReference>
<dbReference type="SUPFAM" id="SSF47384">
    <property type="entry name" value="Homodimeric domain of signal transducing histidine kinase"/>
    <property type="match status" value="1"/>
</dbReference>
<reference evidence="8" key="1">
    <citation type="journal article" date="2020" name="mSystems">
        <title>Genome- and Community-Level Interaction Insights into Carbon Utilization and Element Cycling Functions of Hydrothermarchaeota in Hydrothermal Sediment.</title>
        <authorList>
            <person name="Zhou Z."/>
            <person name="Liu Y."/>
            <person name="Xu W."/>
            <person name="Pan J."/>
            <person name="Luo Z.H."/>
            <person name="Li M."/>
        </authorList>
    </citation>
    <scope>NUCLEOTIDE SEQUENCE [LARGE SCALE GENOMIC DNA]</scope>
    <source>
        <strain evidence="8">SpSt-1217</strain>
    </source>
</reference>
<comment type="catalytic activity">
    <reaction evidence="1">
        <text>ATP + protein L-histidine = ADP + protein N-phospho-L-histidine.</text>
        <dbReference type="EC" id="2.7.13.3"/>
    </reaction>
</comment>
<dbReference type="GO" id="GO:0000155">
    <property type="term" value="F:phosphorelay sensor kinase activity"/>
    <property type="evidence" value="ECO:0007669"/>
    <property type="project" value="InterPro"/>
</dbReference>
<keyword evidence="6" id="KW-0175">Coiled coil</keyword>
<dbReference type="EMBL" id="DSDK01000612">
    <property type="protein sequence ID" value="HDR52153.1"/>
    <property type="molecule type" value="Genomic_DNA"/>
</dbReference>
<dbReference type="AlphaFoldDB" id="A0A831LM48"/>
<evidence type="ECO:0000313" key="8">
    <source>
        <dbReference type="EMBL" id="HDR52153.1"/>
    </source>
</evidence>
<feature type="coiled-coil region" evidence="6">
    <location>
        <begin position="651"/>
        <end position="678"/>
    </location>
</feature>
<keyword evidence="4" id="KW-0808">Transferase</keyword>
<proteinExistence type="predicted"/>
<dbReference type="PROSITE" id="PS50113">
    <property type="entry name" value="PAC"/>
    <property type="match status" value="1"/>
</dbReference>
<dbReference type="Pfam" id="PF08448">
    <property type="entry name" value="PAS_4"/>
    <property type="match status" value="1"/>
</dbReference>
<protein>
    <recommendedName>
        <fullName evidence="2">histidine kinase</fullName>
        <ecNumber evidence="2">2.7.13.3</ecNumber>
    </recommendedName>
</protein>
<evidence type="ECO:0000256" key="1">
    <source>
        <dbReference type="ARBA" id="ARBA00000085"/>
    </source>
</evidence>
<dbReference type="CDD" id="cd00082">
    <property type="entry name" value="HisKA"/>
    <property type="match status" value="1"/>
</dbReference>
<dbReference type="PANTHER" id="PTHR43304">
    <property type="entry name" value="PHYTOCHROME-LIKE PROTEIN CPH1"/>
    <property type="match status" value="1"/>
</dbReference>
<comment type="caution">
    <text evidence="8">The sequence shown here is derived from an EMBL/GenBank/DDBJ whole genome shotgun (WGS) entry which is preliminary data.</text>
</comment>
<dbReference type="PANTHER" id="PTHR43304:SF1">
    <property type="entry name" value="PAC DOMAIN-CONTAINING PROTEIN"/>
    <property type="match status" value="1"/>
</dbReference>
<feature type="non-terminal residue" evidence="8">
    <location>
        <position position="736"/>
    </location>
</feature>
<dbReference type="Pfam" id="PF07796">
    <property type="entry name" value="DUF1638"/>
    <property type="match status" value="1"/>
</dbReference>
<dbReference type="InterPro" id="IPR035965">
    <property type="entry name" value="PAS-like_dom_sf"/>
</dbReference>
<evidence type="ECO:0000256" key="2">
    <source>
        <dbReference type="ARBA" id="ARBA00012438"/>
    </source>
</evidence>
<dbReference type="InterPro" id="IPR012437">
    <property type="entry name" value="DUF1638"/>
</dbReference>
<dbReference type="InterPro" id="IPR013656">
    <property type="entry name" value="PAS_4"/>
</dbReference>
<dbReference type="EC" id="2.7.13.3" evidence="2"/>
<evidence type="ECO:0000256" key="4">
    <source>
        <dbReference type="ARBA" id="ARBA00022679"/>
    </source>
</evidence>
<dbReference type="Pfam" id="PF00512">
    <property type="entry name" value="HisKA"/>
    <property type="match status" value="1"/>
</dbReference>
<evidence type="ECO:0000256" key="5">
    <source>
        <dbReference type="ARBA" id="ARBA00022777"/>
    </source>
</evidence>
<dbReference type="Proteomes" id="UP000886047">
    <property type="component" value="Unassembled WGS sequence"/>
</dbReference>
<accession>A0A831LM48</accession>
<evidence type="ECO:0000256" key="3">
    <source>
        <dbReference type="ARBA" id="ARBA00022553"/>
    </source>
</evidence>
<feature type="domain" description="PAC" evidence="7">
    <location>
        <begin position="426"/>
        <end position="485"/>
    </location>
</feature>
<dbReference type="NCBIfam" id="TIGR00229">
    <property type="entry name" value="sensory_box"/>
    <property type="match status" value="1"/>
</dbReference>
<name>A0A831LM48_9BACT</name>
<dbReference type="InterPro" id="IPR000700">
    <property type="entry name" value="PAS-assoc_C"/>
</dbReference>
<organism evidence="8">
    <name type="scientific">Mariniphaga anaerophila</name>
    <dbReference type="NCBI Taxonomy" id="1484053"/>
    <lineage>
        <taxon>Bacteria</taxon>
        <taxon>Pseudomonadati</taxon>
        <taxon>Bacteroidota</taxon>
        <taxon>Bacteroidia</taxon>
        <taxon>Marinilabiliales</taxon>
        <taxon>Prolixibacteraceae</taxon>
        <taxon>Mariniphaga</taxon>
    </lineage>
</organism>
<dbReference type="InterPro" id="IPR003661">
    <property type="entry name" value="HisK_dim/P_dom"/>
</dbReference>
<evidence type="ECO:0000259" key="7">
    <source>
        <dbReference type="PROSITE" id="PS50113"/>
    </source>
</evidence>
<evidence type="ECO:0000256" key="6">
    <source>
        <dbReference type="SAM" id="Coils"/>
    </source>
</evidence>
<dbReference type="SUPFAM" id="SSF55785">
    <property type="entry name" value="PYP-like sensor domain (PAS domain)"/>
    <property type="match status" value="1"/>
</dbReference>
<dbReference type="CDD" id="cd00130">
    <property type="entry name" value="PAS"/>
    <property type="match status" value="1"/>
</dbReference>
<dbReference type="SMART" id="SM00388">
    <property type="entry name" value="HisKA"/>
    <property type="match status" value="1"/>
</dbReference>
<dbReference type="Gene3D" id="3.30.450.20">
    <property type="entry name" value="PAS domain"/>
    <property type="match status" value="1"/>
</dbReference>
<keyword evidence="5" id="KW-0418">Kinase</keyword>
<dbReference type="InterPro" id="IPR000014">
    <property type="entry name" value="PAS"/>
</dbReference>